<proteinExistence type="predicted"/>
<dbReference type="WBParaSite" id="PS1159_v2.g6846.t1">
    <property type="protein sequence ID" value="PS1159_v2.g6846.t1"/>
    <property type="gene ID" value="PS1159_v2.g6846"/>
</dbReference>
<reference evidence="2" key="1">
    <citation type="submission" date="2022-11" db="UniProtKB">
        <authorList>
            <consortium name="WormBaseParasite"/>
        </authorList>
    </citation>
    <scope>IDENTIFICATION</scope>
</reference>
<sequence length="220" mass="25613">MEIDEKHRLNCFQRGLNFQLPCLCYDDNLPPVDIDNRFDFQKNDVIYYCGTQQSMICFDVKRKVVSSNPTINMTYGWVVISDQEFEIKSNSEPFYSNIGNFIGNSRPVKFTFTIYNNNSAYVSTSDGKNPKPFKVKGFNFTEGYIDQDSTKYKMITVLPFQIFNPTCQVKWTFYGKSVQHLNPTVEFHATHDAKEYFVADKRTRFSKVKIDNKPKNATIN</sequence>
<organism evidence="1 2">
    <name type="scientific">Panagrolaimus sp. PS1159</name>
    <dbReference type="NCBI Taxonomy" id="55785"/>
    <lineage>
        <taxon>Eukaryota</taxon>
        <taxon>Metazoa</taxon>
        <taxon>Ecdysozoa</taxon>
        <taxon>Nematoda</taxon>
        <taxon>Chromadorea</taxon>
        <taxon>Rhabditida</taxon>
        <taxon>Tylenchina</taxon>
        <taxon>Panagrolaimomorpha</taxon>
        <taxon>Panagrolaimoidea</taxon>
        <taxon>Panagrolaimidae</taxon>
        <taxon>Panagrolaimus</taxon>
    </lineage>
</organism>
<dbReference type="Proteomes" id="UP000887580">
    <property type="component" value="Unplaced"/>
</dbReference>
<evidence type="ECO:0000313" key="1">
    <source>
        <dbReference type="Proteomes" id="UP000887580"/>
    </source>
</evidence>
<name>A0AC35GNF9_9BILA</name>
<accession>A0AC35GNF9</accession>
<protein>
    <submittedName>
        <fullName evidence="2">Uncharacterized protein</fullName>
    </submittedName>
</protein>
<evidence type="ECO:0000313" key="2">
    <source>
        <dbReference type="WBParaSite" id="PS1159_v2.g6846.t1"/>
    </source>
</evidence>